<dbReference type="SUPFAM" id="SSF46689">
    <property type="entry name" value="Homeodomain-like"/>
    <property type="match status" value="1"/>
</dbReference>
<dbReference type="InterPro" id="IPR009057">
    <property type="entry name" value="Homeodomain-like_sf"/>
</dbReference>
<evidence type="ECO:0000313" key="4">
    <source>
        <dbReference type="Proteomes" id="UP000077266"/>
    </source>
</evidence>
<dbReference type="Proteomes" id="UP000077266">
    <property type="component" value="Unassembled WGS sequence"/>
</dbReference>
<evidence type="ECO:0000259" key="1">
    <source>
        <dbReference type="Pfam" id="PF01498"/>
    </source>
</evidence>
<proteinExistence type="predicted"/>
<dbReference type="GO" id="GO:0003677">
    <property type="term" value="F:DNA binding"/>
    <property type="evidence" value="ECO:0007669"/>
    <property type="project" value="InterPro"/>
</dbReference>
<dbReference type="PANTHER" id="PTHR23022">
    <property type="entry name" value="TRANSPOSABLE ELEMENT-RELATED"/>
    <property type="match status" value="1"/>
</dbReference>
<dbReference type="Gene3D" id="3.30.420.10">
    <property type="entry name" value="Ribonuclease H-like superfamily/Ribonuclease H"/>
    <property type="match status" value="1"/>
</dbReference>
<dbReference type="InterPro" id="IPR002492">
    <property type="entry name" value="Transposase_Tc1-like"/>
</dbReference>
<keyword evidence="4" id="KW-1185">Reference proteome</keyword>
<sequence>MPKLSEDRIADVLALLDSRLSYRQIAKRTGLSIGSISNIRAQYRPDIENLPAGRPPVLSPADVRHAQRLICSGKADTATKATSILRNITNKSFEPQTLRNALKKSGMKAVVKRKAPLLTKRHRRDRLDWAIAHQHWTLDDWKRVFWSDETKINRFGSDGRQWVWKQTGEPLNPRLVQDTVKYGGGSIMVWGCMTWEGTGSAVKIDGIMDGPLYTQILEEDLRASCEEHGRQLSDIIFQQDNDSKHRSRIATNWFQDNGVEVMDWPARSPDLNPIEHLWDHIKRKLAEYEEHPRGILELWDRVQEVWRNIPPEVCQNLIASMPRRVQAVIKAKGGHTKY</sequence>
<evidence type="ECO:0008006" key="5">
    <source>
        <dbReference type="Google" id="ProtNLM"/>
    </source>
</evidence>
<dbReference type="InterPro" id="IPR052338">
    <property type="entry name" value="Transposase_5"/>
</dbReference>
<dbReference type="PANTHER" id="PTHR23022:SF135">
    <property type="entry name" value="SI:DKEY-77F5.3"/>
    <property type="match status" value="1"/>
</dbReference>
<evidence type="ECO:0000313" key="3">
    <source>
        <dbReference type="EMBL" id="KZW01351.1"/>
    </source>
</evidence>
<dbReference type="EMBL" id="KV425894">
    <property type="protein sequence ID" value="KZW01351.1"/>
    <property type="molecule type" value="Genomic_DNA"/>
</dbReference>
<protein>
    <recommendedName>
        <fullName evidence="5">Transposase</fullName>
    </recommendedName>
</protein>
<dbReference type="OrthoDB" id="2753252at2759"/>
<gene>
    <name evidence="3" type="ORF">EXIGLDRAFT_638401</name>
</gene>
<dbReference type="GO" id="GO:0006313">
    <property type="term" value="P:DNA transposition"/>
    <property type="evidence" value="ECO:0007669"/>
    <property type="project" value="InterPro"/>
</dbReference>
<dbReference type="Pfam" id="PF01498">
    <property type="entry name" value="HTH_Tnp_Tc3_2"/>
    <property type="match status" value="1"/>
</dbReference>
<organism evidence="3 4">
    <name type="scientific">Exidia glandulosa HHB12029</name>
    <dbReference type="NCBI Taxonomy" id="1314781"/>
    <lineage>
        <taxon>Eukaryota</taxon>
        <taxon>Fungi</taxon>
        <taxon>Dikarya</taxon>
        <taxon>Basidiomycota</taxon>
        <taxon>Agaricomycotina</taxon>
        <taxon>Agaricomycetes</taxon>
        <taxon>Auriculariales</taxon>
        <taxon>Exidiaceae</taxon>
        <taxon>Exidia</taxon>
    </lineage>
</organism>
<feature type="domain" description="Tc1-like transposase DDE" evidence="2">
    <location>
        <begin position="144"/>
        <end position="287"/>
    </location>
</feature>
<dbReference type="AlphaFoldDB" id="A0A165NX94"/>
<dbReference type="InParanoid" id="A0A165NX94"/>
<dbReference type="InterPro" id="IPR036397">
    <property type="entry name" value="RNaseH_sf"/>
</dbReference>
<reference evidence="3 4" key="1">
    <citation type="journal article" date="2016" name="Mol. Biol. Evol.">
        <title>Comparative Genomics of Early-Diverging Mushroom-Forming Fungi Provides Insights into the Origins of Lignocellulose Decay Capabilities.</title>
        <authorList>
            <person name="Nagy L.G."/>
            <person name="Riley R."/>
            <person name="Tritt A."/>
            <person name="Adam C."/>
            <person name="Daum C."/>
            <person name="Floudas D."/>
            <person name="Sun H."/>
            <person name="Yadav J.S."/>
            <person name="Pangilinan J."/>
            <person name="Larsson K.H."/>
            <person name="Matsuura K."/>
            <person name="Barry K."/>
            <person name="Labutti K."/>
            <person name="Kuo R."/>
            <person name="Ohm R.A."/>
            <person name="Bhattacharya S.S."/>
            <person name="Shirouzu T."/>
            <person name="Yoshinaga Y."/>
            <person name="Martin F.M."/>
            <person name="Grigoriev I.V."/>
            <person name="Hibbett D.S."/>
        </authorList>
    </citation>
    <scope>NUCLEOTIDE SEQUENCE [LARGE SCALE GENOMIC DNA]</scope>
    <source>
        <strain evidence="3 4">HHB12029</strain>
    </source>
</reference>
<dbReference type="STRING" id="1314781.A0A165NX94"/>
<evidence type="ECO:0000259" key="2">
    <source>
        <dbReference type="Pfam" id="PF13358"/>
    </source>
</evidence>
<accession>A0A165NX94</accession>
<feature type="domain" description="Transposase Tc1-like" evidence="1">
    <location>
        <begin position="81"/>
        <end position="135"/>
    </location>
</feature>
<name>A0A165NX94_EXIGL</name>
<dbReference type="GO" id="GO:0015074">
    <property type="term" value="P:DNA integration"/>
    <property type="evidence" value="ECO:0007669"/>
    <property type="project" value="InterPro"/>
</dbReference>
<dbReference type="Pfam" id="PF13358">
    <property type="entry name" value="DDE_3"/>
    <property type="match status" value="1"/>
</dbReference>
<dbReference type="InterPro" id="IPR038717">
    <property type="entry name" value="Tc1-like_DDE_dom"/>
</dbReference>